<evidence type="ECO:0000313" key="1">
    <source>
        <dbReference type="EMBL" id="GAA4359513.1"/>
    </source>
</evidence>
<reference evidence="2" key="1">
    <citation type="journal article" date="2019" name="Int. J. Syst. Evol. Microbiol.">
        <title>The Global Catalogue of Microorganisms (GCM) 10K type strain sequencing project: providing services to taxonomists for standard genome sequencing and annotation.</title>
        <authorList>
            <consortium name="The Broad Institute Genomics Platform"/>
            <consortium name="The Broad Institute Genome Sequencing Center for Infectious Disease"/>
            <person name="Wu L."/>
            <person name="Ma J."/>
        </authorList>
    </citation>
    <scope>NUCLEOTIDE SEQUENCE [LARGE SCALE GENOMIC DNA]</scope>
    <source>
        <strain evidence="2">JCM 17804</strain>
    </source>
</reference>
<gene>
    <name evidence="1" type="ORF">GCM10023165_55710</name>
</gene>
<sequence length="173" mass="17803">MASAVKYQTGNEARLHVAAAINDLAERIRVNAAGANGYNIVAGGVVVAGTGYQLTQTYAAQTSAAAATYDPDCSVAACTPAQLAAYDQAKWRNLLRATLPGGAGYITGNVTNGFDVSVMWFDKSAVDGSGTLLSNIECSNLAADQNTAKARFCCPTGASVPDGVRCYTAKVIP</sequence>
<comment type="caution">
    <text evidence="1">The sequence shown here is derived from an EMBL/GenBank/DDBJ whole genome shotgun (WGS) entry which is preliminary data.</text>
</comment>
<proteinExistence type="predicted"/>
<accession>A0ABP8IIT1</accession>
<dbReference type="Proteomes" id="UP001500975">
    <property type="component" value="Unassembled WGS sequence"/>
</dbReference>
<protein>
    <submittedName>
        <fullName evidence="1">Uncharacterized protein</fullName>
    </submittedName>
</protein>
<organism evidence="1 2">
    <name type="scientific">Variovorax defluvii</name>
    <dbReference type="NCBI Taxonomy" id="913761"/>
    <lineage>
        <taxon>Bacteria</taxon>
        <taxon>Pseudomonadati</taxon>
        <taxon>Pseudomonadota</taxon>
        <taxon>Betaproteobacteria</taxon>
        <taxon>Burkholderiales</taxon>
        <taxon>Comamonadaceae</taxon>
        <taxon>Variovorax</taxon>
    </lineage>
</organism>
<evidence type="ECO:0000313" key="2">
    <source>
        <dbReference type="Proteomes" id="UP001500975"/>
    </source>
</evidence>
<keyword evidence="2" id="KW-1185">Reference proteome</keyword>
<name>A0ABP8IIT1_9BURK</name>
<dbReference type="EMBL" id="BAABGJ010000081">
    <property type="protein sequence ID" value="GAA4359513.1"/>
    <property type="molecule type" value="Genomic_DNA"/>
</dbReference>